<reference evidence="8 9" key="1">
    <citation type="journal article" date="2018" name="IMA Fungus">
        <title>IMA Genome-F 9: Draft genome sequence of Annulohypoxylon stygium, Aspergillus mulundensis, Berkeleyomyces basicola (syn. Thielaviopsis basicola), Ceratocystis smalleyi, two Cercospora beticola strains, Coleophoma cylindrospora, Fusarium fracticaudum, Phialophora cf. hyalina, and Morchella septimelata.</title>
        <authorList>
            <person name="Wingfield B.D."/>
            <person name="Bills G.F."/>
            <person name="Dong Y."/>
            <person name="Huang W."/>
            <person name="Nel W.J."/>
            <person name="Swalarsk-Parry B.S."/>
            <person name="Vaghefi N."/>
            <person name="Wilken P.M."/>
            <person name="An Z."/>
            <person name="de Beer Z.W."/>
            <person name="De Vos L."/>
            <person name="Chen L."/>
            <person name="Duong T.A."/>
            <person name="Gao Y."/>
            <person name="Hammerbacher A."/>
            <person name="Kikkert J.R."/>
            <person name="Li Y."/>
            <person name="Li H."/>
            <person name="Li K."/>
            <person name="Li Q."/>
            <person name="Liu X."/>
            <person name="Ma X."/>
            <person name="Naidoo K."/>
            <person name="Pethybridge S.J."/>
            <person name="Sun J."/>
            <person name="Steenkamp E.T."/>
            <person name="van der Nest M.A."/>
            <person name="van Wyk S."/>
            <person name="Wingfield M.J."/>
            <person name="Xiong C."/>
            <person name="Yue Q."/>
            <person name="Zhang X."/>
        </authorList>
    </citation>
    <scope>NUCLEOTIDE SEQUENCE [LARGE SCALE GENOMIC DNA]</scope>
    <source>
        <strain evidence="8 9">BP6252</strain>
    </source>
</reference>
<evidence type="ECO:0000256" key="5">
    <source>
        <dbReference type="ARBA" id="ARBA00023136"/>
    </source>
</evidence>
<sequence length="549" mass="60691">MSKYFKWAELPPRTDVYTHAGTTTWGNHDLYPIPRKERTWGWLAYISYQIVVGVTISGYTLASTYIAVGLTVGQTMAALLTGSIVSAIISYITCRPGLDHAIGFTVWMRTIFGPRGVYLQIFFMCIAGIIFSGLQSYYGGLAFTVMLSAVIPQFAHMKNTLPASAAITTQELIGFLMFFVFYIPMILYVKPYQLRRFMYPVFAIITTIMFGLLIWAIHGNGGSAGTLISSNPTELSTANRAYRIVQCIFSIMGTYGGASERFSDWTRFAKSRQSPTVALLVIMPLTGIFSGMIGALVTSAYYESSGNLVWNPLTLLADLQANNYSPAVRAGTFFAGGGFFICQLVVNMCNNTVGAGMDISGCLPRYLSIRRAGMFMVIGSIIVQPWRFLSQASVFTEILSIVSIFFSVSCSMLVVDYYFVRKRKLVIPDLYTGGPQSIYWFHNGVNWRAIFCLLWGMWPSLPGLVYTVSGKPLDASATVWTRMFQINYIIGAPLAFITYFAMSYFIKPPGLGVQVNMDEQGDIIEGVPCEGSNSGDDEKEAKSTEKSAE</sequence>
<dbReference type="Gene3D" id="1.10.4160.10">
    <property type="entry name" value="Hydantoin permease"/>
    <property type="match status" value="1"/>
</dbReference>
<feature type="transmembrane region" description="Helical" evidence="7">
    <location>
        <begin position="65"/>
        <end position="92"/>
    </location>
</feature>
<organism evidence="8 9">
    <name type="scientific">Coleophoma cylindrospora</name>
    <dbReference type="NCBI Taxonomy" id="1849047"/>
    <lineage>
        <taxon>Eukaryota</taxon>
        <taxon>Fungi</taxon>
        <taxon>Dikarya</taxon>
        <taxon>Ascomycota</taxon>
        <taxon>Pezizomycotina</taxon>
        <taxon>Leotiomycetes</taxon>
        <taxon>Helotiales</taxon>
        <taxon>Dermateaceae</taxon>
        <taxon>Coleophoma</taxon>
    </lineage>
</organism>
<dbReference type="GO" id="GO:0005886">
    <property type="term" value="C:plasma membrane"/>
    <property type="evidence" value="ECO:0007669"/>
    <property type="project" value="TreeGrafter"/>
</dbReference>
<name>A0A3D8S2H8_9HELO</name>
<keyword evidence="3 7" id="KW-0812">Transmembrane</keyword>
<dbReference type="Pfam" id="PF02133">
    <property type="entry name" value="Transp_cyt_pur"/>
    <property type="match status" value="1"/>
</dbReference>
<evidence type="ECO:0000256" key="3">
    <source>
        <dbReference type="ARBA" id="ARBA00022692"/>
    </source>
</evidence>
<feature type="transmembrane region" description="Helical" evidence="7">
    <location>
        <begin position="367"/>
        <end position="386"/>
    </location>
</feature>
<feature type="transmembrane region" description="Helical" evidence="7">
    <location>
        <begin position="241"/>
        <end position="258"/>
    </location>
</feature>
<feature type="transmembrane region" description="Helical" evidence="7">
    <location>
        <begin position="172"/>
        <end position="189"/>
    </location>
</feature>
<feature type="transmembrane region" description="Helical" evidence="7">
    <location>
        <begin position="201"/>
        <end position="221"/>
    </location>
</feature>
<accession>A0A3D8S2H8</accession>
<evidence type="ECO:0000256" key="6">
    <source>
        <dbReference type="SAM" id="MobiDB-lite"/>
    </source>
</evidence>
<feature type="transmembrane region" description="Helical" evidence="7">
    <location>
        <begin position="327"/>
        <end position="346"/>
    </location>
</feature>
<dbReference type="InterPro" id="IPR001248">
    <property type="entry name" value="Pur-cyt_permease"/>
</dbReference>
<comment type="similarity">
    <text evidence="2">Belongs to the purine-cytosine permease (2.A.39) family.</text>
</comment>
<evidence type="ECO:0000256" key="7">
    <source>
        <dbReference type="SAM" id="Phobius"/>
    </source>
</evidence>
<comment type="subcellular location">
    <subcellularLocation>
        <location evidence="1">Membrane</location>
        <topology evidence="1">Multi-pass membrane protein</topology>
    </subcellularLocation>
</comment>
<feature type="compositionally biased region" description="Basic and acidic residues" evidence="6">
    <location>
        <begin position="539"/>
        <end position="549"/>
    </location>
</feature>
<dbReference type="EMBL" id="PDLM01000004">
    <property type="protein sequence ID" value="RDW80284.1"/>
    <property type="molecule type" value="Genomic_DNA"/>
</dbReference>
<keyword evidence="4 7" id="KW-1133">Transmembrane helix</keyword>
<feature type="transmembrane region" description="Helical" evidence="7">
    <location>
        <begin position="398"/>
        <end position="420"/>
    </location>
</feature>
<evidence type="ECO:0000256" key="1">
    <source>
        <dbReference type="ARBA" id="ARBA00004141"/>
    </source>
</evidence>
<dbReference type="AlphaFoldDB" id="A0A3D8S2H8"/>
<feature type="transmembrane region" description="Helical" evidence="7">
    <location>
        <begin position="40"/>
        <end position="59"/>
    </location>
</feature>
<feature type="transmembrane region" description="Helical" evidence="7">
    <location>
        <begin position="445"/>
        <end position="466"/>
    </location>
</feature>
<evidence type="ECO:0000256" key="4">
    <source>
        <dbReference type="ARBA" id="ARBA00022989"/>
    </source>
</evidence>
<feature type="transmembrane region" description="Helical" evidence="7">
    <location>
        <begin position="486"/>
        <end position="506"/>
    </location>
</feature>
<dbReference type="PANTHER" id="PTHR30618">
    <property type="entry name" value="NCS1 FAMILY PURINE/PYRIMIDINE TRANSPORTER"/>
    <property type="match status" value="1"/>
</dbReference>
<evidence type="ECO:0000313" key="9">
    <source>
        <dbReference type="Proteomes" id="UP000256645"/>
    </source>
</evidence>
<dbReference type="GO" id="GO:0015205">
    <property type="term" value="F:nucleobase transmembrane transporter activity"/>
    <property type="evidence" value="ECO:0007669"/>
    <property type="project" value="TreeGrafter"/>
</dbReference>
<dbReference type="Proteomes" id="UP000256645">
    <property type="component" value="Unassembled WGS sequence"/>
</dbReference>
<comment type="caution">
    <text evidence="8">The sequence shown here is derived from an EMBL/GenBank/DDBJ whole genome shotgun (WGS) entry which is preliminary data.</text>
</comment>
<keyword evidence="5 7" id="KW-0472">Membrane</keyword>
<evidence type="ECO:0000256" key="2">
    <source>
        <dbReference type="ARBA" id="ARBA00008974"/>
    </source>
</evidence>
<proteinExistence type="inferred from homology"/>
<feature type="region of interest" description="Disordered" evidence="6">
    <location>
        <begin position="526"/>
        <end position="549"/>
    </location>
</feature>
<dbReference type="PANTHER" id="PTHR30618:SF15">
    <property type="entry name" value="NICOTINAMIDE RIBOSIDE TRANSPORTER 1-RELATED"/>
    <property type="match status" value="1"/>
</dbReference>
<gene>
    <name evidence="8" type="ORF">BP6252_04922</name>
</gene>
<keyword evidence="9" id="KW-1185">Reference proteome</keyword>
<feature type="transmembrane region" description="Helical" evidence="7">
    <location>
        <begin position="117"/>
        <end position="138"/>
    </location>
</feature>
<feature type="transmembrane region" description="Helical" evidence="7">
    <location>
        <begin position="279"/>
        <end position="302"/>
    </location>
</feature>
<protein>
    <submittedName>
        <fullName evidence="8">Uncharacterized protein</fullName>
    </submittedName>
</protein>
<evidence type="ECO:0000313" key="8">
    <source>
        <dbReference type="EMBL" id="RDW80284.1"/>
    </source>
</evidence>
<dbReference type="OrthoDB" id="3465210at2759"/>
<dbReference type="InterPro" id="IPR045225">
    <property type="entry name" value="Uracil/uridine/allantoin_perm"/>
</dbReference>